<feature type="transmembrane region" description="Helical" evidence="2">
    <location>
        <begin position="108"/>
        <end position="130"/>
    </location>
</feature>
<evidence type="ECO:0000256" key="1">
    <source>
        <dbReference type="SAM" id="MobiDB-lite"/>
    </source>
</evidence>
<evidence type="ECO:0000313" key="3">
    <source>
        <dbReference type="EMBL" id="KAF2686797.1"/>
    </source>
</evidence>
<proteinExistence type="predicted"/>
<feature type="region of interest" description="Disordered" evidence="1">
    <location>
        <begin position="354"/>
        <end position="388"/>
    </location>
</feature>
<name>A0A6G1J8D3_9PLEO</name>
<dbReference type="AlphaFoldDB" id="A0A6G1J8D3"/>
<evidence type="ECO:0000313" key="4">
    <source>
        <dbReference type="Proteomes" id="UP000799291"/>
    </source>
</evidence>
<dbReference type="OrthoDB" id="5279542at2759"/>
<feature type="transmembrane region" description="Helical" evidence="2">
    <location>
        <begin position="70"/>
        <end position="88"/>
    </location>
</feature>
<keyword evidence="4" id="KW-1185">Reference proteome</keyword>
<evidence type="ECO:0000256" key="2">
    <source>
        <dbReference type="SAM" id="Phobius"/>
    </source>
</evidence>
<dbReference type="Proteomes" id="UP000799291">
    <property type="component" value="Unassembled WGS sequence"/>
</dbReference>
<keyword evidence="2" id="KW-0812">Transmembrane</keyword>
<feature type="region of interest" description="Disordered" evidence="1">
    <location>
        <begin position="1"/>
        <end position="47"/>
    </location>
</feature>
<protein>
    <submittedName>
        <fullName evidence="3">Uncharacterized protein</fullName>
    </submittedName>
</protein>
<sequence length="388" mass="43093">MSPEVSPEQAPALPARPATAQSAQTAQPVQQLQATQTQPAAIPTNPESQTLREKLNAGDAHWQWKIGMRAILVIVGIIGIGCAAWTLVNFGPGKNPWQYELEDAWAMPWTLITFCISVVWSFVCIIVFFLRRPNAPVHPGAQVGMDLVLWLAFIPTALFAVVAVISVASLGVNGQIGGSRWMSSSQGYYYYIESNNTWAWNASDSGSYSSYYGYMRDCMRNDTSYSSYSYGRIFTNCTEEDIYVNYLWTGKSHRFSTELAATVCQFLGLLFHFVLFVWACVDTHRRNSRKVGKDAEKMAAEIVMKMVQSGAIIPAPGPAHMRSMPGQMPPHMMHQGQIPPHMMQQMFPQQYPQQHYGHFAPQPQPPTTSIQPTVASSSNEKGAGPRFA</sequence>
<feature type="transmembrane region" description="Helical" evidence="2">
    <location>
        <begin position="150"/>
        <end position="172"/>
    </location>
</feature>
<gene>
    <name evidence="3" type="ORF">K458DRAFT_416140</name>
</gene>
<reference evidence="3" key="1">
    <citation type="journal article" date="2020" name="Stud. Mycol.">
        <title>101 Dothideomycetes genomes: a test case for predicting lifestyles and emergence of pathogens.</title>
        <authorList>
            <person name="Haridas S."/>
            <person name="Albert R."/>
            <person name="Binder M."/>
            <person name="Bloem J."/>
            <person name="Labutti K."/>
            <person name="Salamov A."/>
            <person name="Andreopoulos B."/>
            <person name="Baker S."/>
            <person name="Barry K."/>
            <person name="Bills G."/>
            <person name="Bluhm B."/>
            <person name="Cannon C."/>
            <person name="Castanera R."/>
            <person name="Culley D."/>
            <person name="Daum C."/>
            <person name="Ezra D."/>
            <person name="Gonzalez J."/>
            <person name="Henrissat B."/>
            <person name="Kuo A."/>
            <person name="Liang C."/>
            <person name="Lipzen A."/>
            <person name="Lutzoni F."/>
            <person name="Magnuson J."/>
            <person name="Mondo S."/>
            <person name="Nolan M."/>
            <person name="Ohm R."/>
            <person name="Pangilinan J."/>
            <person name="Park H.-J."/>
            <person name="Ramirez L."/>
            <person name="Alfaro M."/>
            <person name="Sun H."/>
            <person name="Tritt A."/>
            <person name="Yoshinaga Y."/>
            <person name="Zwiers L.-H."/>
            <person name="Turgeon B."/>
            <person name="Goodwin S."/>
            <person name="Spatafora J."/>
            <person name="Crous P."/>
            <person name="Grigoriev I."/>
        </authorList>
    </citation>
    <scope>NUCLEOTIDE SEQUENCE</scope>
    <source>
        <strain evidence="3">CBS 122367</strain>
    </source>
</reference>
<keyword evidence="2" id="KW-0472">Membrane</keyword>
<keyword evidence="2" id="KW-1133">Transmembrane helix</keyword>
<accession>A0A6G1J8D3</accession>
<dbReference type="EMBL" id="MU005576">
    <property type="protein sequence ID" value="KAF2686797.1"/>
    <property type="molecule type" value="Genomic_DNA"/>
</dbReference>
<feature type="compositionally biased region" description="Low complexity" evidence="1">
    <location>
        <begin position="15"/>
        <end position="44"/>
    </location>
</feature>
<feature type="transmembrane region" description="Helical" evidence="2">
    <location>
        <begin position="259"/>
        <end position="281"/>
    </location>
</feature>
<organism evidence="3 4">
    <name type="scientific">Lentithecium fluviatile CBS 122367</name>
    <dbReference type="NCBI Taxonomy" id="1168545"/>
    <lineage>
        <taxon>Eukaryota</taxon>
        <taxon>Fungi</taxon>
        <taxon>Dikarya</taxon>
        <taxon>Ascomycota</taxon>
        <taxon>Pezizomycotina</taxon>
        <taxon>Dothideomycetes</taxon>
        <taxon>Pleosporomycetidae</taxon>
        <taxon>Pleosporales</taxon>
        <taxon>Massarineae</taxon>
        <taxon>Lentitheciaceae</taxon>
        <taxon>Lentithecium</taxon>
    </lineage>
</organism>